<protein>
    <submittedName>
        <fullName evidence="1">NADH:flavin oxidoreductase/NADH oxidase</fullName>
    </submittedName>
</protein>
<evidence type="ECO:0000313" key="2">
    <source>
        <dbReference type="Proteomes" id="UP000010116"/>
    </source>
</evidence>
<organism evidence="1 2">
    <name type="scientific">SAR86 cluster bacterium SAR86B</name>
    <dbReference type="NCBI Taxonomy" id="1123867"/>
    <lineage>
        <taxon>Bacteria</taxon>
        <taxon>Pseudomonadati</taxon>
        <taxon>Pseudomonadota</taxon>
        <taxon>Gammaproteobacteria</taxon>
        <taxon>SAR86 cluster</taxon>
    </lineage>
</organism>
<dbReference type="AlphaFoldDB" id="J4V5Z8"/>
<gene>
    <name evidence="1" type="ORF">NT02SARS_0701</name>
</gene>
<dbReference type="Gene3D" id="3.10.450.50">
    <property type="match status" value="1"/>
</dbReference>
<reference evidence="1 2" key="1">
    <citation type="journal article" date="2012" name="ISME J.">
        <title>Genomic insights to SAR86, an abundant and uncultivated marine bacterial lineage.</title>
        <authorList>
            <person name="Dupont C.L."/>
            <person name="Rusch D.B."/>
            <person name="Yooseph S."/>
            <person name="Lombardo M.J."/>
            <person name="Richter R.A."/>
            <person name="Valas R."/>
            <person name="Novotny M."/>
            <person name="Yee-Greenbaum J."/>
            <person name="Selengut J.D."/>
            <person name="Haft D.H."/>
            <person name="Halpern A.L."/>
            <person name="Lasken R.S."/>
            <person name="Nealson K."/>
            <person name="Friedman R."/>
            <person name="Venter J.C."/>
        </authorList>
    </citation>
    <scope>NUCLEOTIDE SEQUENCE [LARGE SCALE GENOMIC DNA]</scope>
</reference>
<accession>J4V5Z8</accession>
<dbReference type="SUPFAM" id="SSF54427">
    <property type="entry name" value="NTF2-like"/>
    <property type="match status" value="1"/>
</dbReference>
<dbReference type="EMBL" id="JH611164">
    <property type="protein sequence ID" value="EJP73862.1"/>
    <property type="molecule type" value="Genomic_DNA"/>
</dbReference>
<dbReference type="HOGENOM" id="CLU_119884_0_0_6"/>
<proteinExistence type="predicted"/>
<dbReference type="Proteomes" id="UP000010116">
    <property type="component" value="Unassembled WGS sequence"/>
</dbReference>
<evidence type="ECO:0000313" key="1">
    <source>
        <dbReference type="EMBL" id="EJP73862.1"/>
    </source>
</evidence>
<sequence>MNSKKFIEQWHDNFLSGNHDFLDNILDDNVVFNSPIVFKPIEGKLLTKLYLMAAGNSFNLEKFKYSREVHEDLMSVLEFETYIDEISVNGVDIIKWNNDGKIVDFKVMVRPLQAVNKVHQKMQEALDAFKKN</sequence>
<dbReference type="InterPro" id="IPR032710">
    <property type="entry name" value="NTF2-like_dom_sf"/>
</dbReference>
<name>J4V5Z8_9GAMM</name>